<proteinExistence type="predicted"/>
<gene>
    <name evidence="2" type="ORF">BLE401_13510</name>
</gene>
<name>A0A2N9YHB1_9GAMM</name>
<keyword evidence="3" id="KW-1185">Reference proteome</keyword>
<dbReference type="InterPro" id="IPR007024">
    <property type="entry name" value="BLUF_domain"/>
</dbReference>
<dbReference type="Proteomes" id="UP000234271">
    <property type="component" value="Chromosome"/>
</dbReference>
<dbReference type="AlphaFoldDB" id="A0A2N9YHB1"/>
<dbReference type="EMBL" id="CP018889">
    <property type="protein sequence ID" value="AUI69606.1"/>
    <property type="molecule type" value="Genomic_DNA"/>
</dbReference>
<sequence>MSEHNLSCLSYASTATAKCSSPEIGFILEKAIQNNAQLNITGALFLGNNYFLQFLEGSRININLLFRHIVADDRHTNVQVLEFREIGSRSFEEWSMKHVRSPSVMAKIMRETKMREFNPYLLDTFSLHAMADAFRNHLEPDVPNSTFNHKSELVVKKKGNLDILKMFGKHSS</sequence>
<dbReference type="OrthoDB" id="557705at2"/>
<evidence type="ECO:0000259" key="1">
    <source>
        <dbReference type="PROSITE" id="PS50925"/>
    </source>
</evidence>
<organism evidence="2 3">
    <name type="scientific">Beggiatoa leptomitoformis</name>
    <dbReference type="NCBI Taxonomy" id="288004"/>
    <lineage>
        <taxon>Bacteria</taxon>
        <taxon>Pseudomonadati</taxon>
        <taxon>Pseudomonadota</taxon>
        <taxon>Gammaproteobacteria</taxon>
        <taxon>Thiotrichales</taxon>
        <taxon>Thiotrichaceae</taxon>
        <taxon>Beggiatoa</taxon>
    </lineage>
</organism>
<dbReference type="Gene3D" id="3.30.70.100">
    <property type="match status" value="1"/>
</dbReference>
<evidence type="ECO:0000313" key="2">
    <source>
        <dbReference type="EMBL" id="AUI69606.1"/>
    </source>
</evidence>
<reference evidence="3" key="1">
    <citation type="submission" date="2016-12" db="EMBL/GenBank/DDBJ databases">
        <title>Complete Genome Sequence of Beggiatoa leptomitiformis D-401.</title>
        <authorList>
            <person name="Fomenkov A."/>
            <person name="Vincze T."/>
            <person name="Grabovich M."/>
            <person name="Anton B.P."/>
            <person name="Dubinina G."/>
            <person name="Orlova M."/>
            <person name="Belousova E."/>
            <person name="Roberts R.J."/>
        </authorList>
    </citation>
    <scope>NUCLEOTIDE SEQUENCE [LARGE SCALE GENOMIC DNA]</scope>
    <source>
        <strain evidence="3">D-401</strain>
    </source>
</reference>
<feature type="domain" description="BLUF" evidence="1">
    <location>
        <begin position="6"/>
        <end position="97"/>
    </location>
</feature>
<dbReference type="GO" id="GO:0071949">
    <property type="term" value="F:FAD binding"/>
    <property type="evidence" value="ECO:0007669"/>
    <property type="project" value="InterPro"/>
</dbReference>
<dbReference type="GO" id="GO:0009882">
    <property type="term" value="F:blue light photoreceptor activity"/>
    <property type="evidence" value="ECO:0007669"/>
    <property type="project" value="InterPro"/>
</dbReference>
<dbReference type="SMART" id="SM01034">
    <property type="entry name" value="BLUF"/>
    <property type="match status" value="1"/>
</dbReference>
<accession>A0A2N9YHB1</accession>
<dbReference type="RefSeq" id="WP_062152706.1">
    <property type="nucleotide sequence ID" value="NZ_CP012373.2"/>
</dbReference>
<protein>
    <recommendedName>
        <fullName evidence="1">BLUF domain-containing protein</fullName>
    </recommendedName>
</protein>
<dbReference type="Pfam" id="PF04940">
    <property type="entry name" value="BLUF"/>
    <property type="match status" value="1"/>
</dbReference>
<dbReference type="InterPro" id="IPR036046">
    <property type="entry name" value="Acylphosphatase-like_dom_sf"/>
</dbReference>
<evidence type="ECO:0000313" key="3">
    <source>
        <dbReference type="Proteomes" id="UP000234271"/>
    </source>
</evidence>
<dbReference type="SUPFAM" id="SSF54975">
    <property type="entry name" value="Acylphosphatase/BLUF domain-like"/>
    <property type="match status" value="1"/>
</dbReference>
<dbReference type="PROSITE" id="PS50925">
    <property type="entry name" value="BLUF"/>
    <property type="match status" value="1"/>
</dbReference>